<evidence type="ECO:0000313" key="4">
    <source>
        <dbReference type="Proteomes" id="UP000627538"/>
    </source>
</evidence>
<feature type="compositionally biased region" description="Low complexity" evidence="1">
    <location>
        <begin position="9"/>
        <end position="18"/>
    </location>
</feature>
<reference evidence="3 4" key="1">
    <citation type="submission" date="2020-08" db="EMBL/GenBank/DDBJ databases">
        <title>Winkia gen. nov., sp. nov., isolated from faeces of the Anser albifrons in China.</title>
        <authorList>
            <person name="Liu Q."/>
        </authorList>
    </citation>
    <scope>NUCLEOTIDE SEQUENCE [LARGE SCALE GENOMIC DNA]</scope>
    <source>
        <strain evidence="3 4">C62</strain>
    </source>
</reference>
<evidence type="ECO:0000313" key="3">
    <source>
        <dbReference type="EMBL" id="MBD3688787.1"/>
    </source>
</evidence>
<feature type="region of interest" description="Disordered" evidence="1">
    <location>
        <begin position="1"/>
        <end position="20"/>
    </location>
</feature>
<name>A0A8I0G6P4_9ACTO</name>
<accession>A0A8I0G6P4</accession>
<dbReference type="Proteomes" id="UP000627538">
    <property type="component" value="Unassembled WGS sequence"/>
</dbReference>
<comment type="caution">
    <text evidence="3">The sequence shown here is derived from an EMBL/GenBank/DDBJ whole genome shotgun (WGS) entry which is preliminary data.</text>
</comment>
<dbReference type="AlphaFoldDB" id="A0A8I0G6P4"/>
<dbReference type="EMBL" id="JACRUO010000001">
    <property type="protein sequence ID" value="MBD3688787.1"/>
    <property type="molecule type" value="Genomic_DNA"/>
</dbReference>
<protein>
    <submittedName>
        <fullName evidence="3">Integration host factor MihF</fullName>
    </submittedName>
</protein>
<dbReference type="NCBIfam" id="NF041260">
    <property type="entry name" value="actino_IHF"/>
    <property type="match status" value="1"/>
</dbReference>
<dbReference type="RefSeq" id="WP_191070887.1">
    <property type="nucleotide sequence ID" value="NZ_CP060506.1"/>
</dbReference>
<sequence length="104" mass="11712">MDVPSLTPQQRAAALEKAAQARRERADVKARLKRRELTLAQVIEMAESQPAIAKMPVFSLLKALPRVGTTTAREIMDEIGISEARRIRGLGEHQRAELLRRFSH</sequence>
<evidence type="ECO:0000256" key="1">
    <source>
        <dbReference type="SAM" id="MobiDB-lite"/>
    </source>
</evidence>
<evidence type="ECO:0000259" key="2">
    <source>
        <dbReference type="Pfam" id="PF22525"/>
    </source>
</evidence>
<dbReference type="InterPro" id="IPR047806">
    <property type="entry name" value="IHF_actinobact"/>
</dbReference>
<dbReference type="Pfam" id="PF22525">
    <property type="entry name" value="H2TH_5"/>
    <property type="match status" value="1"/>
</dbReference>
<organism evidence="3 4">
    <name type="scientific">Nanchangia anserum</name>
    <dbReference type="NCBI Taxonomy" id="2692125"/>
    <lineage>
        <taxon>Bacteria</taxon>
        <taxon>Bacillati</taxon>
        <taxon>Actinomycetota</taxon>
        <taxon>Actinomycetes</taxon>
        <taxon>Actinomycetales</taxon>
        <taxon>Actinomycetaceae</taxon>
        <taxon>Nanchangia</taxon>
    </lineage>
</organism>
<proteinExistence type="predicted"/>
<dbReference type="Gene3D" id="1.10.8.50">
    <property type="match status" value="1"/>
</dbReference>
<dbReference type="InterPro" id="IPR055201">
    <property type="entry name" value="IHF-like_H2TH"/>
</dbReference>
<gene>
    <name evidence="3" type="ORF">H8R10_00815</name>
</gene>
<feature type="domain" description="Integration host factor-like helix-two turn-helix" evidence="2">
    <location>
        <begin position="32"/>
        <end position="102"/>
    </location>
</feature>
<keyword evidence="4" id="KW-1185">Reference proteome</keyword>